<dbReference type="Gene3D" id="3.60.15.10">
    <property type="entry name" value="Ribonuclease Z/Hydroxyacylglutathione hydrolase-like"/>
    <property type="match status" value="1"/>
</dbReference>
<comment type="caution">
    <text evidence="1">The sequence shown here is derived from an EMBL/GenBank/DDBJ whole genome shotgun (WGS) entry which is preliminary data.</text>
</comment>
<dbReference type="EMBL" id="LPIX01000035">
    <property type="protein sequence ID" value="KWE07107.1"/>
    <property type="molecule type" value="Genomic_DNA"/>
</dbReference>
<proteinExistence type="predicted"/>
<dbReference type="RefSeq" id="WP_059963891.1">
    <property type="nucleotide sequence ID" value="NZ_CP013464.1"/>
</dbReference>
<evidence type="ECO:0000313" key="2">
    <source>
        <dbReference type="Proteomes" id="UP000062998"/>
    </source>
</evidence>
<evidence type="ECO:0000313" key="1">
    <source>
        <dbReference type="EMBL" id="KWE07107.1"/>
    </source>
</evidence>
<dbReference type="SUPFAM" id="SSF56281">
    <property type="entry name" value="Metallo-hydrolase/oxidoreductase"/>
    <property type="match status" value="1"/>
</dbReference>
<name>A0A105IVN4_9BURK</name>
<protein>
    <submittedName>
        <fullName evidence="1">Uncharacterized protein</fullName>
    </submittedName>
</protein>
<dbReference type="OrthoDB" id="9769355at2"/>
<accession>A0A105IVN4</accession>
<dbReference type="Proteomes" id="UP000062998">
    <property type="component" value="Unassembled WGS sequence"/>
</dbReference>
<dbReference type="InterPro" id="IPR036866">
    <property type="entry name" value="RibonucZ/Hydroxyglut_hydro"/>
</dbReference>
<organism evidence="1 2">
    <name type="scientific">Burkholderia ubonensis</name>
    <dbReference type="NCBI Taxonomy" id="101571"/>
    <lineage>
        <taxon>Bacteria</taxon>
        <taxon>Pseudomonadati</taxon>
        <taxon>Pseudomonadota</taxon>
        <taxon>Betaproteobacteria</taxon>
        <taxon>Burkholderiales</taxon>
        <taxon>Burkholderiaceae</taxon>
        <taxon>Burkholderia</taxon>
        <taxon>Burkholderia cepacia complex</taxon>
    </lineage>
</organism>
<dbReference type="Pfam" id="PF13483">
    <property type="entry name" value="Lactamase_B_3"/>
    <property type="match status" value="1"/>
</dbReference>
<reference evidence="1 2" key="1">
    <citation type="submission" date="2015-11" db="EMBL/GenBank/DDBJ databases">
        <title>Expanding the genomic diversity of Burkholderia species for the development of highly accurate diagnostics.</title>
        <authorList>
            <person name="Sahl J."/>
            <person name="Keim P."/>
            <person name="Wagner D."/>
        </authorList>
    </citation>
    <scope>NUCLEOTIDE SEQUENCE [LARGE SCALE GENOMIC DNA]</scope>
    <source>
        <strain evidence="1 2">MSMB2167WGS</strain>
    </source>
</reference>
<gene>
    <name evidence="1" type="ORF">WL73_10000</name>
</gene>
<sequence>MNITYLGHQGWLIRAGNGHGCIVIDYVGQTMGNGPTTVDANYPDIVNADDLYSADAILISHEHADHFNLNVLKRISVAKPGITALVPDLVSTALPAFLTHLGADVLRYSSFRDIRIGDLVVTPLPSRYSRYEPDVYCLLIMDESDGTSFFTPIDALPSDLTIDYLSRNRNGRTLDNFTNNYISRHFRQHGIPYKEKSRHLEAVLHHFDDFIETFASRQVVVSGLGWRYSGDRAELNDMLFPVEHVDIVNARRQQLALLHAAEIGDTLNLSSDNSIVVNRSHSIQGARGFDSDVIRDWQPKIMERYVSDERWPILTEWIESNLSAHVSLGAHQIKKALHYLMMEGDEASLVLSVLHQGLFHTFAFTLQNPRFVYIHSFSNLDECKSLGQFGIAIDSKSLEGVRCGMDEAHINFEIDAITWNDRWDLLPECTDVDVSACLHPRYRAGVFRERYIKATLNDRRGQ</sequence>
<dbReference type="AlphaFoldDB" id="A0A105IVN4"/>